<evidence type="ECO:0000259" key="2">
    <source>
        <dbReference type="PROSITE" id="PS51382"/>
    </source>
</evidence>
<dbReference type="EMBL" id="DS178333">
    <property type="protein sequence ID" value="EFP90493.1"/>
    <property type="molecule type" value="Genomic_DNA"/>
</dbReference>
<proteinExistence type="predicted"/>
<feature type="region of interest" description="Disordered" evidence="1">
    <location>
        <begin position="1"/>
        <end position="20"/>
    </location>
</feature>
<name>E3L1R8_PUCGT</name>
<sequence length="179" mass="19979">MDPCSDLAHETLPPHPPIPPRPICIFVHPPRPHLKPNHQPNHQPLFRTLPITCTAVTNPLAMTPLKHLNNLDLDDMLPELPFSKGVDNRKPTPHAAADWQAKVTPPGGTPPGERCTVQRKGFLPLDEFSHSLLFSTVPEWQSYYVSYDSLKATIYKIEKDQAHDQYKSIHAGTATCMSG</sequence>
<reference evidence="4" key="2">
    <citation type="journal article" date="2011" name="Proc. Natl. Acad. Sci. U.S.A.">
        <title>Obligate biotrophy features unraveled by the genomic analysis of rust fungi.</title>
        <authorList>
            <person name="Duplessis S."/>
            <person name="Cuomo C.A."/>
            <person name="Lin Y.-C."/>
            <person name="Aerts A."/>
            <person name="Tisserant E."/>
            <person name="Veneault-Fourrey C."/>
            <person name="Joly D.L."/>
            <person name="Hacquard S."/>
            <person name="Amselem J."/>
            <person name="Cantarel B.L."/>
            <person name="Chiu R."/>
            <person name="Coutinho P.M."/>
            <person name="Feau N."/>
            <person name="Field M."/>
            <person name="Frey P."/>
            <person name="Gelhaye E."/>
            <person name="Goldberg J."/>
            <person name="Grabherr M.G."/>
            <person name="Kodira C.D."/>
            <person name="Kohler A."/>
            <person name="Kuees U."/>
            <person name="Lindquist E.A."/>
            <person name="Lucas S.M."/>
            <person name="Mago R."/>
            <person name="Mauceli E."/>
            <person name="Morin E."/>
            <person name="Murat C."/>
            <person name="Pangilinan J.L."/>
            <person name="Park R."/>
            <person name="Pearson M."/>
            <person name="Quesneville H."/>
            <person name="Rouhier N."/>
            <person name="Sakthikumar S."/>
            <person name="Salamov A.A."/>
            <person name="Schmutz J."/>
            <person name="Selles B."/>
            <person name="Shapiro H."/>
            <person name="Tanguay P."/>
            <person name="Tuskan G.A."/>
            <person name="Henrissat B."/>
            <person name="Van de Peer Y."/>
            <person name="Rouze P."/>
            <person name="Ellis J.G."/>
            <person name="Dodds P.N."/>
            <person name="Schein J.E."/>
            <person name="Zhong S."/>
            <person name="Hamelin R.C."/>
            <person name="Grigoriev I.V."/>
            <person name="Szabo L.J."/>
            <person name="Martin F."/>
        </authorList>
    </citation>
    <scope>NUCLEOTIDE SEQUENCE [LARGE SCALE GENOMIC DNA]</scope>
    <source>
        <strain evidence="4">CRL 75-36-700-3 / race SCCL</strain>
    </source>
</reference>
<dbReference type="HOGENOM" id="CLU_1504172_0_0_1"/>
<gene>
    <name evidence="3" type="ORF">PGTG_16080</name>
</gene>
<evidence type="ECO:0000313" key="3">
    <source>
        <dbReference type="EMBL" id="EFP90493.1"/>
    </source>
</evidence>
<reference key="1">
    <citation type="submission" date="2007-01" db="EMBL/GenBank/DDBJ databases">
        <title>The Genome Sequence of Puccinia graminis f. sp. tritici Strain CRL 75-36-700-3.</title>
        <authorList>
            <consortium name="The Broad Institute Genome Sequencing Platform"/>
            <person name="Birren B."/>
            <person name="Lander E."/>
            <person name="Galagan J."/>
            <person name="Nusbaum C."/>
            <person name="Devon K."/>
            <person name="Cuomo C."/>
            <person name="Jaffe D."/>
            <person name="Butler J."/>
            <person name="Alvarez P."/>
            <person name="Gnerre S."/>
            <person name="Grabherr M."/>
            <person name="Mauceli E."/>
            <person name="Brockman W."/>
            <person name="Young S."/>
            <person name="LaButti K."/>
            <person name="Sykes S."/>
            <person name="DeCaprio D."/>
            <person name="Crawford M."/>
            <person name="Koehrsen M."/>
            <person name="Engels R."/>
            <person name="Montgomery P."/>
            <person name="Pearson M."/>
            <person name="Howarth C."/>
            <person name="Larson L."/>
            <person name="White J."/>
            <person name="Zeng Q."/>
            <person name="Kodira C."/>
            <person name="Yandava C."/>
            <person name="Alvarado L."/>
            <person name="O'Leary S."/>
            <person name="Szabo L."/>
            <person name="Dean R."/>
            <person name="Schein J."/>
        </authorList>
    </citation>
    <scope>NUCLEOTIDE SEQUENCE</scope>
    <source>
        <strain>CRL 75-36-700-3</strain>
    </source>
</reference>
<dbReference type="Proteomes" id="UP000008783">
    <property type="component" value="Unassembled WGS sequence"/>
</dbReference>
<protein>
    <recommendedName>
        <fullName evidence="2">SPX domain-containing protein</fullName>
    </recommendedName>
</protein>
<dbReference type="InParanoid" id="E3L1R8"/>
<dbReference type="AlphaFoldDB" id="E3L1R8"/>
<dbReference type="PROSITE" id="PS51382">
    <property type="entry name" value="SPX"/>
    <property type="match status" value="1"/>
</dbReference>
<dbReference type="Pfam" id="PF03105">
    <property type="entry name" value="SPX"/>
    <property type="match status" value="1"/>
</dbReference>
<keyword evidence="4" id="KW-1185">Reference proteome</keyword>
<accession>E3L1R8</accession>
<evidence type="ECO:0000313" key="4">
    <source>
        <dbReference type="Proteomes" id="UP000008783"/>
    </source>
</evidence>
<dbReference type="RefSeq" id="XP_003334912.1">
    <property type="nucleotide sequence ID" value="XM_003334864.1"/>
</dbReference>
<dbReference type="InterPro" id="IPR004331">
    <property type="entry name" value="SPX_dom"/>
</dbReference>
<feature type="domain" description="SPX" evidence="2">
    <location>
        <begin position="126"/>
        <end position="179"/>
    </location>
</feature>
<dbReference type="STRING" id="418459.E3L1R8"/>
<dbReference type="VEuPathDB" id="FungiDB:PGTG_16080"/>
<dbReference type="KEGG" id="pgr:PGTG_16080"/>
<organism evidence="3 4">
    <name type="scientific">Puccinia graminis f. sp. tritici (strain CRL 75-36-700-3 / race SCCL)</name>
    <name type="common">Black stem rust fungus</name>
    <dbReference type="NCBI Taxonomy" id="418459"/>
    <lineage>
        <taxon>Eukaryota</taxon>
        <taxon>Fungi</taxon>
        <taxon>Dikarya</taxon>
        <taxon>Basidiomycota</taxon>
        <taxon>Pucciniomycotina</taxon>
        <taxon>Pucciniomycetes</taxon>
        <taxon>Pucciniales</taxon>
        <taxon>Pucciniaceae</taxon>
        <taxon>Puccinia</taxon>
    </lineage>
</organism>
<evidence type="ECO:0000256" key="1">
    <source>
        <dbReference type="SAM" id="MobiDB-lite"/>
    </source>
</evidence>
<feature type="region of interest" description="Disordered" evidence="1">
    <location>
        <begin position="89"/>
        <end position="113"/>
    </location>
</feature>
<dbReference type="GeneID" id="10530390"/>